<dbReference type="EMBL" id="BMIH01000004">
    <property type="protein sequence ID" value="GGB37784.1"/>
    <property type="molecule type" value="Genomic_DNA"/>
</dbReference>
<reference evidence="1" key="1">
    <citation type="journal article" date="2014" name="Int. J. Syst. Evol. Microbiol.">
        <title>Complete genome sequence of Corynebacterium casei LMG S-19264T (=DSM 44701T), isolated from a smear-ripened cheese.</title>
        <authorList>
            <consortium name="US DOE Joint Genome Institute (JGI-PGF)"/>
            <person name="Walter F."/>
            <person name="Albersmeier A."/>
            <person name="Kalinowski J."/>
            <person name="Ruckert C."/>
        </authorList>
    </citation>
    <scope>NUCLEOTIDE SEQUENCE</scope>
    <source>
        <strain evidence="1">CGMCC 1.15330</strain>
    </source>
</reference>
<evidence type="ECO:0000313" key="1">
    <source>
        <dbReference type="EMBL" id="GGB37784.1"/>
    </source>
</evidence>
<name>A0A916TCW4_9SPHN</name>
<organism evidence="1 2">
    <name type="scientific">Sphingomonas metalli</name>
    <dbReference type="NCBI Taxonomy" id="1779358"/>
    <lineage>
        <taxon>Bacteria</taxon>
        <taxon>Pseudomonadati</taxon>
        <taxon>Pseudomonadota</taxon>
        <taxon>Alphaproteobacteria</taxon>
        <taxon>Sphingomonadales</taxon>
        <taxon>Sphingomonadaceae</taxon>
        <taxon>Sphingomonas</taxon>
    </lineage>
</organism>
<gene>
    <name evidence="1" type="ORF">GCM10011380_28960</name>
</gene>
<comment type="caution">
    <text evidence="1">The sequence shown here is derived from an EMBL/GenBank/DDBJ whole genome shotgun (WGS) entry which is preliminary data.</text>
</comment>
<sequence>MTIGLENSLFAGSDQGGLLAASIYSLLETAKLKGVERSAWRSCTITIAPTTQPAAPPSFCRGIIAQPGPTTSPGRVRYLGKN</sequence>
<dbReference type="Proteomes" id="UP000623067">
    <property type="component" value="Unassembled WGS sequence"/>
</dbReference>
<accession>A0A916TCW4</accession>
<keyword evidence="2" id="KW-1185">Reference proteome</keyword>
<proteinExistence type="predicted"/>
<protein>
    <submittedName>
        <fullName evidence="1">Uncharacterized protein</fullName>
    </submittedName>
</protein>
<reference evidence="1" key="2">
    <citation type="submission" date="2020-09" db="EMBL/GenBank/DDBJ databases">
        <authorList>
            <person name="Sun Q."/>
            <person name="Zhou Y."/>
        </authorList>
    </citation>
    <scope>NUCLEOTIDE SEQUENCE</scope>
    <source>
        <strain evidence="1">CGMCC 1.15330</strain>
    </source>
</reference>
<dbReference type="RefSeq" id="WP_229664647.1">
    <property type="nucleotide sequence ID" value="NZ_BMIH01000004.1"/>
</dbReference>
<dbReference type="AlphaFoldDB" id="A0A916TCW4"/>
<evidence type="ECO:0000313" key="2">
    <source>
        <dbReference type="Proteomes" id="UP000623067"/>
    </source>
</evidence>